<protein>
    <submittedName>
        <fullName evidence="6">RND family efflux transporter MFP subunit</fullName>
    </submittedName>
</protein>
<evidence type="ECO:0000259" key="3">
    <source>
        <dbReference type="Pfam" id="PF25954"/>
    </source>
</evidence>
<dbReference type="Gene3D" id="2.40.50.100">
    <property type="match status" value="1"/>
</dbReference>
<name>A0A2N0H557_9SPHN</name>
<dbReference type="Pfam" id="PF25967">
    <property type="entry name" value="RND-MFP_C"/>
    <property type="match status" value="1"/>
</dbReference>
<dbReference type="GO" id="GO:0015562">
    <property type="term" value="F:efflux transmembrane transporter activity"/>
    <property type="evidence" value="ECO:0007669"/>
    <property type="project" value="TreeGrafter"/>
</dbReference>
<accession>A0A2N0H557</accession>
<reference evidence="6 7" key="1">
    <citation type="submission" date="2017-11" db="EMBL/GenBank/DDBJ databases">
        <title>Genomic Encyclopedia of Type Strains, Phase III (KMG-III): the genomes of soil and plant-associated and newly described type strains.</title>
        <authorList>
            <person name="Whitman W."/>
        </authorList>
    </citation>
    <scope>NUCLEOTIDE SEQUENCE [LARGE SCALE GENOMIC DNA]</scope>
    <source>
        <strain evidence="6 7">CGMCC 1.12274</strain>
    </source>
</reference>
<keyword evidence="2" id="KW-0812">Transmembrane</keyword>
<dbReference type="Pfam" id="PF25973">
    <property type="entry name" value="BSH_CzcB"/>
    <property type="match status" value="1"/>
</dbReference>
<evidence type="ECO:0000256" key="1">
    <source>
        <dbReference type="ARBA" id="ARBA00009477"/>
    </source>
</evidence>
<feature type="transmembrane region" description="Helical" evidence="2">
    <location>
        <begin position="47"/>
        <end position="65"/>
    </location>
</feature>
<evidence type="ECO:0000256" key="2">
    <source>
        <dbReference type="SAM" id="Phobius"/>
    </source>
</evidence>
<dbReference type="PANTHER" id="PTHR30469">
    <property type="entry name" value="MULTIDRUG RESISTANCE PROTEIN MDTA"/>
    <property type="match status" value="1"/>
</dbReference>
<comment type="caution">
    <text evidence="6">The sequence shown here is derived from an EMBL/GenBank/DDBJ whole genome shotgun (WGS) entry which is preliminary data.</text>
</comment>
<dbReference type="InterPro" id="IPR058627">
    <property type="entry name" value="MdtA-like_C"/>
</dbReference>
<dbReference type="NCBIfam" id="TIGR01730">
    <property type="entry name" value="RND_mfp"/>
    <property type="match status" value="1"/>
</dbReference>
<dbReference type="Gene3D" id="1.10.287.470">
    <property type="entry name" value="Helix hairpin bin"/>
    <property type="match status" value="1"/>
</dbReference>
<dbReference type="SUPFAM" id="SSF111369">
    <property type="entry name" value="HlyD-like secretion proteins"/>
    <property type="match status" value="1"/>
</dbReference>
<dbReference type="Pfam" id="PF25954">
    <property type="entry name" value="Beta-barrel_RND_2"/>
    <property type="match status" value="1"/>
</dbReference>
<dbReference type="Gene3D" id="2.40.420.20">
    <property type="match status" value="1"/>
</dbReference>
<dbReference type="InterPro" id="IPR058792">
    <property type="entry name" value="Beta-barrel_RND_2"/>
</dbReference>
<organism evidence="6 7">
    <name type="scientific">Novosphingobium kunmingense</name>
    <dbReference type="NCBI Taxonomy" id="1211806"/>
    <lineage>
        <taxon>Bacteria</taxon>
        <taxon>Pseudomonadati</taxon>
        <taxon>Pseudomonadota</taxon>
        <taxon>Alphaproteobacteria</taxon>
        <taxon>Sphingomonadales</taxon>
        <taxon>Sphingomonadaceae</taxon>
        <taxon>Novosphingobium</taxon>
    </lineage>
</organism>
<evidence type="ECO:0000313" key="6">
    <source>
        <dbReference type="EMBL" id="PKB14080.1"/>
    </source>
</evidence>
<evidence type="ECO:0000259" key="5">
    <source>
        <dbReference type="Pfam" id="PF25973"/>
    </source>
</evidence>
<keyword evidence="2" id="KW-0472">Membrane</keyword>
<feature type="domain" description="Multidrug resistance protein MdtA-like C-terminal permuted SH3" evidence="4">
    <location>
        <begin position="335"/>
        <end position="388"/>
    </location>
</feature>
<dbReference type="Gene3D" id="2.40.30.170">
    <property type="match status" value="1"/>
</dbReference>
<proteinExistence type="inferred from homology"/>
<evidence type="ECO:0000259" key="4">
    <source>
        <dbReference type="Pfam" id="PF25967"/>
    </source>
</evidence>
<keyword evidence="7" id="KW-1185">Reference proteome</keyword>
<evidence type="ECO:0000313" key="7">
    <source>
        <dbReference type="Proteomes" id="UP000232587"/>
    </source>
</evidence>
<dbReference type="GO" id="GO:1990281">
    <property type="term" value="C:efflux pump complex"/>
    <property type="evidence" value="ECO:0007669"/>
    <property type="project" value="TreeGrafter"/>
</dbReference>
<feature type="domain" description="CusB-like beta-barrel" evidence="3">
    <location>
        <begin position="259"/>
        <end position="328"/>
    </location>
</feature>
<dbReference type="InterPro" id="IPR006143">
    <property type="entry name" value="RND_pump_MFP"/>
</dbReference>
<dbReference type="Proteomes" id="UP000232587">
    <property type="component" value="Unassembled WGS sequence"/>
</dbReference>
<dbReference type="PANTHER" id="PTHR30469:SF15">
    <property type="entry name" value="HLYD FAMILY OF SECRETION PROTEINS"/>
    <property type="match status" value="1"/>
</dbReference>
<dbReference type="AlphaFoldDB" id="A0A2N0H557"/>
<dbReference type="InterPro" id="IPR058647">
    <property type="entry name" value="BSH_CzcB-like"/>
</dbReference>
<dbReference type="EMBL" id="PHUF01000005">
    <property type="protein sequence ID" value="PKB14080.1"/>
    <property type="molecule type" value="Genomic_DNA"/>
</dbReference>
<feature type="domain" description="CzcB-like barrel-sandwich hybrid" evidence="5">
    <location>
        <begin position="117"/>
        <end position="245"/>
    </location>
</feature>
<sequence>MATANLQKALSVMNYDTRITPEGTIITDDGNPLLEDEESARRSRRRLIIGAVAVLAIIIAIWFLSRGGAADDAAAPKTQVPVVTVVSPGRGSVAGQINATGTLAARRALPVGIPGEGGQVVRVLVEPGQWVGQGQVLAVIDRSVQVQQQASQAAQIQVARANADLAEANYQRALRLVDRGFISKADVDRLRATRDSANAQVRVAGAQLGVLQAQSARLNVVAPAAGLVLERRVEPGQVVSAGSGVLFSIAKGGEMELLAQVGEVDLAKLSTGVAVNVTPVGSDRTFAGQVWQVSPIIDAQSRQGTARVALAYAPELRPGGFASAVINAGSVVAPLLPESAILTDEKGRYVYIVDAANKVQRRAVKTGLVTENGIAVIEGLNGTERVVLRAGGFLNPGDAVKPQTAAAN</sequence>
<gene>
    <name evidence="6" type="ORF">B0I00_2708</name>
</gene>
<keyword evidence="2" id="KW-1133">Transmembrane helix</keyword>
<comment type="similarity">
    <text evidence="1">Belongs to the membrane fusion protein (MFP) (TC 8.A.1) family.</text>
</comment>